<proteinExistence type="predicted"/>
<reference evidence="3" key="1">
    <citation type="journal article" date="2019" name="Int. J. Syst. Evol. Microbiol.">
        <title>The Global Catalogue of Microorganisms (GCM) 10K type strain sequencing project: providing services to taxonomists for standard genome sequencing and annotation.</title>
        <authorList>
            <consortium name="The Broad Institute Genomics Platform"/>
            <consortium name="The Broad Institute Genome Sequencing Center for Infectious Disease"/>
            <person name="Wu L."/>
            <person name="Ma J."/>
        </authorList>
    </citation>
    <scope>NUCLEOTIDE SEQUENCE [LARGE SCALE GENOMIC DNA]</scope>
    <source>
        <strain evidence="3">JCM 4816</strain>
    </source>
</reference>
<sequence length="67" mass="7248">MTSETSDEPRSGRPETGWGRARRLRGEEPLRTCLPAVDRAPSGLPADAPDKGTEENIVRGEDERGTG</sequence>
<dbReference type="RefSeq" id="WP_345574859.1">
    <property type="nucleotide sequence ID" value="NZ_BAAAXF010000018.1"/>
</dbReference>
<comment type="caution">
    <text evidence="2">The sequence shown here is derived from an EMBL/GenBank/DDBJ whole genome shotgun (WGS) entry which is preliminary data.</text>
</comment>
<evidence type="ECO:0000313" key="2">
    <source>
        <dbReference type="EMBL" id="GAA3494865.1"/>
    </source>
</evidence>
<dbReference type="EMBL" id="BAAAXF010000018">
    <property type="protein sequence ID" value="GAA3494865.1"/>
    <property type="molecule type" value="Genomic_DNA"/>
</dbReference>
<protein>
    <submittedName>
        <fullName evidence="2">Uncharacterized protein</fullName>
    </submittedName>
</protein>
<name>A0ABP6TJ54_9ACTN</name>
<dbReference type="Proteomes" id="UP001501455">
    <property type="component" value="Unassembled WGS sequence"/>
</dbReference>
<accession>A0ABP6TJ54</accession>
<feature type="compositionally biased region" description="Basic and acidic residues" evidence="1">
    <location>
        <begin position="48"/>
        <end position="67"/>
    </location>
</feature>
<keyword evidence="3" id="KW-1185">Reference proteome</keyword>
<feature type="region of interest" description="Disordered" evidence="1">
    <location>
        <begin position="1"/>
        <end position="67"/>
    </location>
</feature>
<gene>
    <name evidence="2" type="ORF">GCM10019016_019650</name>
</gene>
<organism evidence="2 3">
    <name type="scientific">Streptomyces prasinosporus</name>
    <dbReference type="NCBI Taxonomy" id="68256"/>
    <lineage>
        <taxon>Bacteria</taxon>
        <taxon>Bacillati</taxon>
        <taxon>Actinomycetota</taxon>
        <taxon>Actinomycetes</taxon>
        <taxon>Kitasatosporales</taxon>
        <taxon>Streptomycetaceae</taxon>
        <taxon>Streptomyces</taxon>
        <taxon>Streptomyces albogriseolus group</taxon>
    </lineage>
</organism>
<evidence type="ECO:0000313" key="3">
    <source>
        <dbReference type="Proteomes" id="UP001501455"/>
    </source>
</evidence>
<evidence type="ECO:0000256" key="1">
    <source>
        <dbReference type="SAM" id="MobiDB-lite"/>
    </source>
</evidence>